<sequence>MEEGHIQMDNLEGYYRQEIEKFIEKFEQKMSKHLDSLQKQIANEKQRIFSYSHNSITNLTVKSRAAKKECHKFIENFVELHRQEHLNEISHVGMDKDRQLIGYEQLRKLKLEIYSTAGMKEDEQGCENIPDRKKRIKDIEDGKPNQPLKRTVYIGMNDGLLLGKRNQGQ</sequence>
<dbReference type="Proteomes" id="UP000663823">
    <property type="component" value="Unassembled WGS sequence"/>
</dbReference>
<dbReference type="Proteomes" id="UP000663889">
    <property type="component" value="Unassembled WGS sequence"/>
</dbReference>
<dbReference type="EMBL" id="CAJNOO010002264">
    <property type="protein sequence ID" value="CAF1251372.1"/>
    <property type="molecule type" value="Genomic_DNA"/>
</dbReference>
<gene>
    <name evidence="4" type="ORF">FNK824_LOCUS13107</name>
    <name evidence="5" type="ORF">OTI717_LOCUS18763</name>
    <name evidence="2" type="ORF">RFH988_LOCUS27191</name>
    <name evidence="3" type="ORF">SEV965_LOCUS30101</name>
</gene>
<proteinExistence type="predicted"/>
<evidence type="ECO:0000313" key="4">
    <source>
        <dbReference type="EMBL" id="CAF3766465.1"/>
    </source>
</evidence>
<dbReference type="AlphaFoldDB" id="A0A815A5C0"/>
<name>A0A815A5C0_9BILA</name>
<comment type="caution">
    <text evidence="2">The sequence shown here is derived from an EMBL/GenBank/DDBJ whole genome shotgun (WGS) entry which is preliminary data.</text>
</comment>
<dbReference type="EMBL" id="CAJNOU010003174">
    <property type="protein sequence ID" value="CAF1375027.1"/>
    <property type="molecule type" value="Genomic_DNA"/>
</dbReference>
<feature type="coiled-coil region" evidence="1">
    <location>
        <begin position="27"/>
        <end position="54"/>
    </location>
</feature>
<evidence type="ECO:0000313" key="5">
    <source>
        <dbReference type="EMBL" id="CAF3809845.1"/>
    </source>
</evidence>
<dbReference type="EMBL" id="CAJOBE010001692">
    <property type="protein sequence ID" value="CAF3766465.1"/>
    <property type="molecule type" value="Genomic_DNA"/>
</dbReference>
<dbReference type="Proteomes" id="UP000663874">
    <property type="component" value="Unassembled WGS sequence"/>
</dbReference>
<protein>
    <submittedName>
        <fullName evidence="2">Uncharacterized protein</fullName>
    </submittedName>
</protein>
<evidence type="ECO:0000256" key="1">
    <source>
        <dbReference type="SAM" id="Coils"/>
    </source>
</evidence>
<organism evidence="2 6">
    <name type="scientific">Rotaria sordida</name>
    <dbReference type="NCBI Taxonomy" id="392033"/>
    <lineage>
        <taxon>Eukaryota</taxon>
        <taxon>Metazoa</taxon>
        <taxon>Spiralia</taxon>
        <taxon>Gnathifera</taxon>
        <taxon>Rotifera</taxon>
        <taxon>Eurotatoria</taxon>
        <taxon>Bdelloidea</taxon>
        <taxon>Philodinida</taxon>
        <taxon>Philodinidae</taxon>
        <taxon>Rotaria</taxon>
    </lineage>
</organism>
<keyword evidence="1" id="KW-0175">Coiled coil</keyword>
<dbReference type="EMBL" id="CAJOAX010002644">
    <property type="protein sequence ID" value="CAF3809845.1"/>
    <property type="molecule type" value="Genomic_DNA"/>
</dbReference>
<accession>A0A815A5C0</accession>
<reference evidence="2" key="1">
    <citation type="submission" date="2021-02" db="EMBL/GenBank/DDBJ databases">
        <authorList>
            <person name="Nowell W R."/>
        </authorList>
    </citation>
    <scope>NUCLEOTIDE SEQUENCE</scope>
</reference>
<dbReference type="Proteomes" id="UP000663882">
    <property type="component" value="Unassembled WGS sequence"/>
</dbReference>
<evidence type="ECO:0000313" key="6">
    <source>
        <dbReference type="Proteomes" id="UP000663882"/>
    </source>
</evidence>
<evidence type="ECO:0000313" key="2">
    <source>
        <dbReference type="EMBL" id="CAF1251372.1"/>
    </source>
</evidence>
<evidence type="ECO:0000313" key="3">
    <source>
        <dbReference type="EMBL" id="CAF1375027.1"/>
    </source>
</evidence>